<dbReference type="RefSeq" id="XP_007718834.1">
    <property type="nucleotide sequence ID" value="XM_007720644.1"/>
</dbReference>
<feature type="region of interest" description="Disordered" evidence="1">
    <location>
        <begin position="34"/>
        <end position="101"/>
    </location>
</feature>
<sequence>MKGGGGGAREVGDGVWDADGWLEVIGVDVVMGEDAEDAEEAAGVDSEGETVEDSVGAEDDGETAEETVGMEEGKGTADSWGDEVMAGAGEEVEGADSSDEVVAGAGEEEAGMDSGVDVDSGADGVSRGGSAFIVEVSTILVGATASGVTVEKRVKENPASSVGASAADVVLVLEILEVM</sequence>
<evidence type="ECO:0000256" key="1">
    <source>
        <dbReference type="SAM" id="MobiDB-lite"/>
    </source>
</evidence>
<feature type="compositionally biased region" description="Acidic residues" evidence="1">
    <location>
        <begin position="90"/>
        <end position="99"/>
    </location>
</feature>
<proteinExistence type="predicted"/>
<organism evidence="2 3">
    <name type="scientific">Cochliobolus carbonum (strain 26-R-13)</name>
    <name type="common">Maize leaf spot fungus</name>
    <name type="synonym">Bipolaris zeicola</name>
    <dbReference type="NCBI Taxonomy" id="930089"/>
    <lineage>
        <taxon>Eukaryota</taxon>
        <taxon>Fungi</taxon>
        <taxon>Dikarya</taxon>
        <taxon>Ascomycota</taxon>
        <taxon>Pezizomycotina</taxon>
        <taxon>Dothideomycetes</taxon>
        <taxon>Pleosporomycetidae</taxon>
        <taxon>Pleosporales</taxon>
        <taxon>Pleosporineae</taxon>
        <taxon>Pleosporaceae</taxon>
        <taxon>Bipolaris</taxon>
    </lineage>
</organism>
<gene>
    <name evidence="2" type="ORF">COCCADRAFT_10365</name>
</gene>
<reference evidence="2 3" key="1">
    <citation type="journal article" date="2013" name="PLoS Genet.">
        <title>Comparative genome structure, secondary metabolite, and effector coding capacity across Cochliobolus pathogens.</title>
        <authorList>
            <person name="Condon B.J."/>
            <person name="Leng Y."/>
            <person name="Wu D."/>
            <person name="Bushley K.E."/>
            <person name="Ohm R.A."/>
            <person name="Otillar R."/>
            <person name="Martin J."/>
            <person name="Schackwitz W."/>
            <person name="Grimwood J."/>
            <person name="MohdZainudin N."/>
            <person name="Xue C."/>
            <person name="Wang R."/>
            <person name="Manning V.A."/>
            <person name="Dhillon B."/>
            <person name="Tu Z.J."/>
            <person name="Steffenson B.J."/>
            <person name="Salamov A."/>
            <person name="Sun H."/>
            <person name="Lowry S."/>
            <person name="LaButti K."/>
            <person name="Han J."/>
            <person name="Copeland A."/>
            <person name="Lindquist E."/>
            <person name="Barry K."/>
            <person name="Schmutz J."/>
            <person name="Baker S.E."/>
            <person name="Ciuffetti L.M."/>
            <person name="Grigoriev I.V."/>
            <person name="Zhong S."/>
            <person name="Turgeon B.G."/>
        </authorList>
    </citation>
    <scope>NUCLEOTIDE SEQUENCE [LARGE SCALE GENOMIC DNA]</scope>
    <source>
        <strain evidence="2 3">26-R-13</strain>
    </source>
</reference>
<evidence type="ECO:0000313" key="3">
    <source>
        <dbReference type="Proteomes" id="UP000053841"/>
    </source>
</evidence>
<dbReference type="AlphaFoldDB" id="W6XNN4"/>
<name>W6XNN4_COCC2</name>
<dbReference type="KEGG" id="bze:COCCADRAFT_10365"/>
<accession>W6XNN4</accession>
<evidence type="ECO:0000313" key="2">
    <source>
        <dbReference type="EMBL" id="EUC26860.1"/>
    </source>
</evidence>
<protein>
    <submittedName>
        <fullName evidence="2">Uncharacterized protein</fullName>
    </submittedName>
</protein>
<dbReference type="EMBL" id="KI965086">
    <property type="protein sequence ID" value="EUC26860.1"/>
    <property type="molecule type" value="Genomic_DNA"/>
</dbReference>
<dbReference type="Proteomes" id="UP000053841">
    <property type="component" value="Unassembled WGS sequence"/>
</dbReference>
<dbReference type="HOGENOM" id="CLU_104698_0_0_1"/>
<feature type="compositionally biased region" description="Acidic residues" evidence="1">
    <location>
        <begin position="34"/>
        <end position="69"/>
    </location>
</feature>
<dbReference type="GeneID" id="19142821"/>
<keyword evidence="3" id="KW-1185">Reference proteome</keyword>